<protein>
    <recommendedName>
        <fullName evidence="9">Translin-associated protein X</fullName>
    </recommendedName>
</protein>
<keyword evidence="8" id="KW-1185">Reference proteome</keyword>
<sequence>MQMAGMKRSRDGPKPQGRADWDSPYIPMFENFRAELDEHHDRREKIIKASRDITASSKKIIFALQRVRNLGEKIPPPLIKSKEYSQHTSTIHERFVSVAPDLKGINAYRYQRQISPGIQEFMEAVLFRHYLETQSILSPSESAKLISENVLLTEDDYVLGLFDMTGELMRYAITQMATNGELPASRTGGRGNILTGLQDLRTKLEALDVSGSYGLSKNAEQKMSTTRTSVEKVENAVYSMTVRGKERPKGWNPGMDTSRPVGEVEG</sequence>
<keyword evidence="4" id="KW-0963">Cytoplasm</keyword>
<dbReference type="CDD" id="cd14820">
    <property type="entry name" value="TRAX"/>
    <property type="match status" value="1"/>
</dbReference>
<dbReference type="Pfam" id="PF01997">
    <property type="entry name" value="Translin"/>
    <property type="match status" value="1"/>
</dbReference>
<evidence type="ECO:0000256" key="6">
    <source>
        <dbReference type="SAM" id="MobiDB-lite"/>
    </source>
</evidence>
<comment type="subcellular location">
    <subcellularLocation>
        <location evidence="2">Cytoplasm</location>
    </subcellularLocation>
    <subcellularLocation>
        <location evidence="1">Nucleus</location>
    </subcellularLocation>
</comment>
<dbReference type="Gene3D" id="1.20.58.190">
    <property type="entry name" value="Translin, domain 1"/>
    <property type="match status" value="1"/>
</dbReference>
<dbReference type="EMBL" id="JAACFV010000038">
    <property type="protein sequence ID" value="KAF7509705.1"/>
    <property type="molecule type" value="Genomic_DNA"/>
</dbReference>
<name>A0A8H7ARA6_9EURO</name>
<evidence type="ECO:0000256" key="4">
    <source>
        <dbReference type="ARBA" id="ARBA00022490"/>
    </source>
</evidence>
<dbReference type="Proteomes" id="UP000606974">
    <property type="component" value="Unassembled WGS sequence"/>
</dbReference>
<dbReference type="InterPro" id="IPR016068">
    <property type="entry name" value="Translin_N"/>
</dbReference>
<evidence type="ECO:0000256" key="1">
    <source>
        <dbReference type="ARBA" id="ARBA00004123"/>
    </source>
</evidence>
<organism evidence="7 8">
    <name type="scientific">Endocarpon pusillum</name>
    <dbReference type="NCBI Taxonomy" id="364733"/>
    <lineage>
        <taxon>Eukaryota</taxon>
        <taxon>Fungi</taxon>
        <taxon>Dikarya</taxon>
        <taxon>Ascomycota</taxon>
        <taxon>Pezizomycotina</taxon>
        <taxon>Eurotiomycetes</taxon>
        <taxon>Chaetothyriomycetidae</taxon>
        <taxon>Verrucariales</taxon>
        <taxon>Verrucariaceae</taxon>
        <taxon>Endocarpon</taxon>
    </lineage>
</organism>
<dbReference type="AlphaFoldDB" id="A0A8H7ARA6"/>
<evidence type="ECO:0008006" key="9">
    <source>
        <dbReference type="Google" id="ProtNLM"/>
    </source>
</evidence>
<dbReference type="SUPFAM" id="SSF74784">
    <property type="entry name" value="Translin"/>
    <property type="match status" value="1"/>
</dbReference>
<reference evidence="7" key="1">
    <citation type="submission" date="2020-02" db="EMBL/GenBank/DDBJ databases">
        <authorList>
            <person name="Palmer J.M."/>
        </authorList>
    </citation>
    <scope>NUCLEOTIDE SEQUENCE</scope>
    <source>
        <strain evidence="7">EPUS1.4</strain>
        <tissue evidence="7">Thallus</tissue>
    </source>
</reference>
<gene>
    <name evidence="7" type="ORF">GJ744_007576</name>
</gene>
<dbReference type="GO" id="GO:0005737">
    <property type="term" value="C:cytoplasm"/>
    <property type="evidence" value="ECO:0007669"/>
    <property type="project" value="UniProtKB-SubCell"/>
</dbReference>
<dbReference type="GO" id="GO:0005634">
    <property type="term" value="C:nucleus"/>
    <property type="evidence" value="ECO:0007669"/>
    <property type="project" value="UniProtKB-SubCell"/>
</dbReference>
<evidence type="ECO:0000313" key="8">
    <source>
        <dbReference type="Proteomes" id="UP000606974"/>
    </source>
</evidence>
<evidence type="ECO:0000256" key="2">
    <source>
        <dbReference type="ARBA" id="ARBA00004496"/>
    </source>
</evidence>
<accession>A0A8H7ARA6</accession>
<dbReference type="InterPro" id="IPR036081">
    <property type="entry name" value="Translin_sf"/>
</dbReference>
<proteinExistence type="inferred from homology"/>
<dbReference type="InterPro" id="IPR016069">
    <property type="entry name" value="Translin_C"/>
</dbReference>
<dbReference type="Gene3D" id="1.20.58.200">
    <property type="entry name" value="Translin, domain 2"/>
    <property type="match status" value="1"/>
</dbReference>
<dbReference type="GO" id="GO:0043565">
    <property type="term" value="F:sequence-specific DNA binding"/>
    <property type="evidence" value="ECO:0007669"/>
    <property type="project" value="InterPro"/>
</dbReference>
<comment type="similarity">
    <text evidence="3">Belongs to the translin family.</text>
</comment>
<comment type="caution">
    <text evidence="7">The sequence shown here is derived from an EMBL/GenBank/DDBJ whole genome shotgun (WGS) entry which is preliminary data.</text>
</comment>
<dbReference type="PANTHER" id="PTHR10741">
    <property type="entry name" value="TRANSLIN AND TRANSLIN ASSOCIATED PROTEIN X"/>
    <property type="match status" value="1"/>
</dbReference>
<keyword evidence="5" id="KW-0539">Nucleus</keyword>
<dbReference type="OrthoDB" id="31005at2759"/>
<feature type="region of interest" description="Disordered" evidence="6">
    <location>
        <begin position="245"/>
        <end position="266"/>
    </location>
</feature>
<feature type="compositionally biased region" description="Basic and acidic residues" evidence="6">
    <location>
        <begin position="8"/>
        <end position="21"/>
    </location>
</feature>
<evidence type="ECO:0000313" key="7">
    <source>
        <dbReference type="EMBL" id="KAF7509705.1"/>
    </source>
</evidence>
<evidence type="ECO:0000256" key="3">
    <source>
        <dbReference type="ARBA" id="ARBA00005902"/>
    </source>
</evidence>
<feature type="region of interest" description="Disordered" evidence="6">
    <location>
        <begin position="1"/>
        <end position="22"/>
    </location>
</feature>
<evidence type="ECO:0000256" key="5">
    <source>
        <dbReference type="ARBA" id="ARBA00023242"/>
    </source>
</evidence>
<dbReference type="InterPro" id="IPR002848">
    <property type="entry name" value="Translin_fam"/>
</dbReference>